<dbReference type="Proteomes" id="UP000619260">
    <property type="component" value="Unassembled WGS sequence"/>
</dbReference>
<sequence length="86" mass="9176">MYASMRDAGRNTAPAAAIRAYARDTGTALHVVELDVVINNAGHLYVGYVEAFTDDDITHLIDVNASAPTESTARYCRTSASAEPVC</sequence>
<keyword evidence="2" id="KW-1185">Reference proteome</keyword>
<evidence type="ECO:0000313" key="1">
    <source>
        <dbReference type="EMBL" id="GIJ43750.1"/>
    </source>
</evidence>
<name>A0A8J4DMF9_9ACTN</name>
<dbReference type="AlphaFoldDB" id="A0A8J4DMF9"/>
<dbReference type="Gene3D" id="3.40.50.720">
    <property type="entry name" value="NAD(P)-binding Rossmann-like Domain"/>
    <property type="match status" value="1"/>
</dbReference>
<gene>
    <name evidence="1" type="ORF">Val02_06360</name>
</gene>
<dbReference type="SUPFAM" id="SSF51735">
    <property type="entry name" value="NAD(P)-binding Rossmann-fold domains"/>
    <property type="match status" value="1"/>
</dbReference>
<evidence type="ECO:0000313" key="2">
    <source>
        <dbReference type="Proteomes" id="UP000619260"/>
    </source>
</evidence>
<comment type="caution">
    <text evidence="1">The sequence shown here is derived from an EMBL/GenBank/DDBJ whole genome shotgun (WGS) entry which is preliminary data.</text>
</comment>
<dbReference type="InterPro" id="IPR036291">
    <property type="entry name" value="NAD(P)-bd_dom_sf"/>
</dbReference>
<proteinExistence type="predicted"/>
<reference evidence="1" key="1">
    <citation type="submission" date="2021-01" db="EMBL/GenBank/DDBJ databases">
        <title>Whole genome shotgun sequence of Virgisporangium aliadipatigenens NBRC 105644.</title>
        <authorList>
            <person name="Komaki H."/>
            <person name="Tamura T."/>
        </authorList>
    </citation>
    <scope>NUCLEOTIDE SEQUENCE</scope>
    <source>
        <strain evidence="1">NBRC 105644</strain>
    </source>
</reference>
<accession>A0A8J4DMF9</accession>
<dbReference type="EMBL" id="BOPF01000002">
    <property type="protein sequence ID" value="GIJ43750.1"/>
    <property type="molecule type" value="Genomic_DNA"/>
</dbReference>
<protein>
    <submittedName>
        <fullName evidence="1">Uncharacterized protein</fullName>
    </submittedName>
</protein>
<organism evidence="1 2">
    <name type="scientific">Virgisporangium aliadipatigenens</name>
    <dbReference type="NCBI Taxonomy" id="741659"/>
    <lineage>
        <taxon>Bacteria</taxon>
        <taxon>Bacillati</taxon>
        <taxon>Actinomycetota</taxon>
        <taxon>Actinomycetes</taxon>
        <taxon>Micromonosporales</taxon>
        <taxon>Micromonosporaceae</taxon>
        <taxon>Virgisporangium</taxon>
    </lineage>
</organism>